<dbReference type="RefSeq" id="XP_044549849.1">
    <property type="nucleotide sequence ID" value="XM_044692486.1"/>
</dbReference>
<feature type="compositionally biased region" description="Polar residues" evidence="1">
    <location>
        <begin position="77"/>
        <end position="88"/>
    </location>
</feature>
<feature type="region of interest" description="Disordered" evidence="1">
    <location>
        <begin position="35"/>
        <end position="118"/>
    </location>
</feature>
<feature type="region of interest" description="Disordered" evidence="1">
    <location>
        <begin position="456"/>
        <end position="488"/>
    </location>
</feature>
<feature type="region of interest" description="Disordered" evidence="1">
    <location>
        <begin position="614"/>
        <end position="718"/>
    </location>
</feature>
<name>A0AA88KLZ0_NAELO</name>
<reference evidence="2 3" key="1">
    <citation type="journal article" date="2018" name="BMC Genomics">
        <title>The genome of Naegleria lovaniensis, the basis for a comparative approach to unravel pathogenicity factors of the human pathogenic amoeba N. fowleri.</title>
        <authorList>
            <person name="Liechti N."/>
            <person name="Schurch N."/>
            <person name="Bruggmann R."/>
            <person name="Wittwer M."/>
        </authorList>
    </citation>
    <scope>NUCLEOTIDE SEQUENCE [LARGE SCALE GENOMIC DNA]</scope>
    <source>
        <strain evidence="2 3">ATCC 30569</strain>
    </source>
</reference>
<accession>A0AA88KLZ0</accession>
<protein>
    <submittedName>
        <fullName evidence="2">Uncharacterized protein</fullName>
    </submittedName>
</protein>
<feature type="compositionally biased region" description="Low complexity" evidence="1">
    <location>
        <begin position="64"/>
        <end position="76"/>
    </location>
</feature>
<feature type="compositionally biased region" description="Low complexity" evidence="1">
    <location>
        <begin position="35"/>
        <end position="50"/>
    </location>
</feature>
<gene>
    <name evidence="2" type="ORF">C9374_003005</name>
</gene>
<keyword evidence="3" id="KW-1185">Reference proteome</keyword>
<dbReference type="GeneID" id="68095460"/>
<comment type="caution">
    <text evidence="2">The sequence shown here is derived from an EMBL/GenBank/DDBJ whole genome shotgun (WGS) entry which is preliminary data.</text>
</comment>
<feature type="compositionally biased region" description="Polar residues" evidence="1">
    <location>
        <begin position="1"/>
        <end position="18"/>
    </location>
</feature>
<evidence type="ECO:0000256" key="1">
    <source>
        <dbReference type="SAM" id="MobiDB-lite"/>
    </source>
</evidence>
<sequence length="718" mass="81030">MSATRTSLVKPSTASSGMSRKGGYINVDASKATAPSSLNSAAACSSNNNAKRPLSQPMRHYKKSTNSSNPTLSSNKQQAPPSTASSVSAGAAKRKVSSPTTPTQKAATNSDNGLHHQDYPTLYRRVSLKDEKAVLLNEEELHHEFERQKRRLERLAQLMKLPSIDVEYFINTYGTEYSTTNLHQLSTVVDLLEKHKRRTIEVTEAIRHREEIIEQLCCLIDDFHNLKENNPGILLFVQREALVLQKTLQHIGTKVVELIDKWRKDLSLDYPFRFKEHSNYLLKMRYDLEFVDYSEIAPYIFPFKGHPLLGNVPSLYYESIDKMLEVQDKKNPSLTSTVTYPLTKQKLKMADAATSAERKLTKFEAIILKEEENEKATKHFLFTLIKKGKFISVLNVEEGEFDLSLEQQLKIRNIFTDNPEHVVSFFGLSGKLSVTHQISSHQLVTLDKTDTLSEDTTKSDKLVLPDNTQQHNEGNNVNENNGYTSDGTDDAIEYIVLNHSRRHESNGHLKTDEPSFNQHHYDGSGEESEKEPIKRTDVGNSTTQQLSLAEISSISNPYLEDQNDPSNTSDTHQIADLSRIEKVAELCNDSIEPVLLAEEQPLETHKCQHMNDTVYSHLGTPHEPNNEVYPPSPKYSERTEESVDPSQNNHFDDFSFSYTNPYDEFSPKPSHSETSQPSNQTTVQSSTTPLQSPPSQQYSHASRSSSFSSIQSDFDEAA</sequence>
<feature type="compositionally biased region" description="Polar residues" evidence="1">
    <location>
        <begin position="538"/>
        <end position="556"/>
    </location>
</feature>
<organism evidence="2 3">
    <name type="scientific">Naegleria lovaniensis</name>
    <name type="common">Amoeba</name>
    <dbReference type="NCBI Taxonomy" id="51637"/>
    <lineage>
        <taxon>Eukaryota</taxon>
        <taxon>Discoba</taxon>
        <taxon>Heterolobosea</taxon>
        <taxon>Tetramitia</taxon>
        <taxon>Eutetramitia</taxon>
        <taxon>Vahlkampfiidae</taxon>
        <taxon>Naegleria</taxon>
    </lineage>
</organism>
<dbReference type="Proteomes" id="UP000816034">
    <property type="component" value="Unassembled WGS sequence"/>
</dbReference>
<proteinExistence type="predicted"/>
<feature type="region of interest" description="Disordered" evidence="1">
    <location>
        <begin position="1"/>
        <end position="23"/>
    </location>
</feature>
<evidence type="ECO:0000313" key="3">
    <source>
        <dbReference type="Proteomes" id="UP000816034"/>
    </source>
</evidence>
<dbReference type="AlphaFoldDB" id="A0AA88KLZ0"/>
<feature type="compositionally biased region" description="Polar residues" evidence="1">
    <location>
        <begin position="97"/>
        <end position="112"/>
    </location>
</feature>
<evidence type="ECO:0000313" key="2">
    <source>
        <dbReference type="EMBL" id="KAG2385856.1"/>
    </source>
</evidence>
<feature type="compositionally biased region" description="Basic and acidic residues" evidence="1">
    <location>
        <begin position="504"/>
        <end position="523"/>
    </location>
</feature>
<feature type="compositionally biased region" description="Low complexity" evidence="1">
    <location>
        <begin position="472"/>
        <end position="482"/>
    </location>
</feature>
<dbReference type="EMBL" id="PYSW02000017">
    <property type="protein sequence ID" value="KAG2385856.1"/>
    <property type="molecule type" value="Genomic_DNA"/>
</dbReference>
<feature type="compositionally biased region" description="Low complexity" evidence="1">
    <location>
        <begin position="680"/>
        <end position="712"/>
    </location>
</feature>
<feature type="region of interest" description="Disordered" evidence="1">
    <location>
        <begin position="504"/>
        <end position="573"/>
    </location>
</feature>